<feature type="transmembrane region" description="Helical" evidence="7">
    <location>
        <begin position="851"/>
        <end position="872"/>
    </location>
</feature>
<name>A0A0G4IW26_PLABS</name>
<keyword evidence="7" id="KW-0067">ATP-binding</keyword>
<dbReference type="AlphaFoldDB" id="A0A0G4IW26"/>
<proteinExistence type="inferred from homology"/>
<dbReference type="Pfam" id="PF00403">
    <property type="entry name" value="HMA"/>
    <property type="match status" value="1"/>
</dbReference>
<accession>A0A0G4IW26</accession>
<dbReference type="InterPro" id="IPR036412">
    <property type="entry name" value="HAD-like_sf"/>
</dbReference>
<reference evidence="9 11" key="1">
    <citation type="submission" date="2015-02" db="EMBL/GenBank/DDBJ databases">
        <authorList>
            <person name="Chooi Y.-H."/>
        </authorList>
    </citation>
    <scope>NUCLEOTIDE SEQUENCE [LARGE SCALE GENOMIC DNA]</scope>
    <source>
        <strain evidence="9">E3</strain>
    </source>
</reference>
<dbReference type="NCBIfam" id="TIGR01525">
    <property type="entry name" value="ATPase-IB_hvy"/>
    <property type="match status" value="1"/>
</dbReference>
<dbReference type="PRINTS" id="PR00942">
    <property type="entry name" value="CUATPASEI"/>
</dbReference>
<keyword evidence="6 7" id="KW-0472">Membrane</keyword>
<dbReference type="OMA" id="IWQIASI"/>
<keyword evidence="2 7" id="KW-0812">Transmembrane</keyword>
<dbReference type="SUPFAM" id="SSF81665">
    <property type="entry name" value="Calcium ATPase, transmembrane domain M"/>
    <property type="match status" value="1"/>
</dbReference>
<dbReference type="GO" id="GO:0019829">
    <property type="term" value="F:ATPase-coupled monoatomic cation transmembrane transporter activity"/>
    <property type="evidence" value="ECO:0007669"/>
    <property type="project" value="InterPro"/>
</dbReference>
<dbReference type="OrthoDB" id="432719at2759"/>
<dbReference type="PRINTS" id="PR00943">
    <property type="entry name" value="CUATPASE"/>
</dbReference>
<evidence type="ECO:0000256" key="7">
    <source>
        <dbReference type="RuleBase" id="RU362081"/>
    </source>
</evidence>
<feature type="transmembrane region" description="Helical" evidence="7">
    <location>
        <begin position="499"/>
        <end position="520"/>
    </location>
</feature>
<geneLocation type="mitochondrion" evidence="10"/>
<dbReference type="Gene3D" id="2.70.150.10">
    <property type="entry name" value="Calcium-transporting ATPase, cytoplasmic transduction domain A"/>
    <property type="match status" value="1"/>
</dbReference>
<dbReference type="SUPFAM" id="SSF56784">
    <property type="entry name" value="HAD-like"/>
    <property type="match status" value="1"/>
</dbReference>
<dbReference type="InterPro" id="IPR006121">
    <property type="entry name" value="HMA_dom"/>
</dbReference>
<evidence type="ECO:0000313" key="10">
    <source>
        <dbReference type="EMBL" id="SPQ97348.1"/>
    </source>
</evidence>
<dbReference type="PRINTS" id="PR00119">
    <property type="entry name" value="CATATPASE"/>
</dbReference>
<dbReference type="PROSITE" id="PS00154">
    <property type="entry name" value="ATPASE_E1_E2"/>
    <property type="match status" value="1"/>
</dbReference>
<sequence length="953" mass="100295">MSDVAVAIDEDLTDVSDELSSSSDDEAPVVKERQMALQVSGMTCGVCSGAVERALLSINGVREAHVNLVTGRALVVCTTTDVSVSQCCDTVEAIGYDCVPGDNGDTNAGLGRVTFPHPIQDWHLEVICAVPGVISVERIPSSHDVQLVYDPATCRVRHVLAALAQSGVHDCRRVAGSAAATDNLMRSSNEDHDSKRLLHQLVYAMALTLPMGPICMMPSFKAKAVQQCSVGTLLLALLATPVQFVIGRTFYRRASHALRSGTPTMDVLVVLGTTAAYAYSLFSLLAMLSSVDTEDELPTFFESSALLITFVLLGKYLEMHAKQATRSALRGMMQLAPSHAVLLDNSDLNLAGRQTQIDVSLLEADDHVVVHAGAAFPGDGVIVVGETAVNEAVFTGESSPVPKANGDMVLSATTNIDAVVVVRLTKTGADTALGQMIRTVEDAQARRAPIQAQADKVAAIFVPGVVTLSMLTFIIWYALLKTGVFPAEAKVPPHVDDFLFAFMFAISVTVISCPCALGLATPTAVMVATGVAARLGILIKGGAVLEAASKATVVLFDKTGTLTVGAPHVVSCDLDPSRTADWVWSMVGCAELQSEHPVGRALYSTALGRIGCGHILPPAQFTARTGAGVRAETKSGDGIVIGSKQWLGQNDVTWADADTWIAAAIDRCDQQGQSHVIVAVNGAPCAVIGLADACKPEAPDVIAHLDRMGIHSYMVTGDNDRVAGAIARQVGIRLDRTCSQQLPMGKAQIVEELQRQGHVVAFVGDGINDSLALTTADVGIALGCGADVAMAAADIVLMKSSLIEVVTALDLSSRAMNRIRLNLILAVVYNMLAIPGAAGLFYPFFHRAMPPVVAGAAMAASSVSVVLSSLLLDSYKAPSVHTSHAPARIGKRDPHRLSADAALADDDAGERQLLMPTQKRVLSASGKIPMILGRRRTSSNVPLVTPRSKVSPL</sequence>
<dbReference type="EMBL" id="CDSF01000090">
    <property type="protein sequence ID" value="CEO99334.1"/>
    <property type="molecule type" value="Genomic_DNA"/>
</dbReference>
<evidence type="ECO:0000313" key="12">
    <source>
        <dbReference type="Proteomes" id="UP000290189"/>
    </source>
</evidence>
<dbReference type="InterPro" id="IPR059000">
    <property type="entry name" value="ATPase_P-type_domA"/>
</dbReference>
<feature type="transmembrane region" description="Helical" evidence="7">
    <location>
        <begin position="823"/>
        <end position="845"/>
    </location>
</feature>
<reference evidence="10 12" key="2">
    <citation type="submission" date="2018-03" db="EMBL/GenBank/DDBJ databases">
        <authorList>
            <person name="Fogelqvist J."/>
        </authorList>
    </citation>
    <scope>NUCLEOTIDE SEQUENCE [LARGE SCALE GENOMIC DNA]</scope>
</reference>
<evidence type="ECO:0000256" key="2">
    <source>
        <dbReference type="ARBA" id="ARBA00022692"/>
    </source>
</evidence>
<dbReference type="InterPro" id="IPR027256">
    <property type="entry name" value="P-typ_ATPase_IB"/>
</dbReference>
<dbReference type="GO" id="GO:0016020">
    <property type="term" value="C:membrane"/>
    <property type="evidence" value="ECO:0007669"/>
    <property type="project" value="UniProtKB-SubCell"/>
</dbReference>
<keyword evidence="5 7" id="KW-1133">Transmembrane helix</keyword>
<feature type="transmembrane region" description="Helical" evidence="7">
    <location>
        <begin position="457"/>
        <end position="479"/>
    </location>
</feature>
<dbReference type="InterPro" id="IPR023214">
    <property type="entry name" value="HAD_sf"/>
</dbReference>
<dbReference type="InterPro" id="IPR018303">
    <property type="entry name" value="ATPase_P-typ_P_site"/>
</dbReference>
<dbReference type="SUPFAM" id="SSF55008">
    <property type="entry name" value="HMA, heavy metal-associated domain"/>
    <property type="match status" value="1"/>
</dbReference>
<dbReference type="SFLD" id="SFLDG00002">
    <property type="entry name" value="C1.7:_P-type_atpase_like"/>
    <property type="match status" value="1"/>
</dbReference>
<feature type="transmembrane region" description="Helical" evidence="7">
    <location>
        <begin position="300"/>
        <end position="317"/>
    </location>
</feature>
<comment type="similarity">
    <text evidence="7">Belongs to the cation transport ATPase (P-type) (TC 3.A.3) family. Type IB subfamily.</text>
</comment>
<evidence type="ECO:0000256" key="6">
    <source>
        <dbReference type="ARBA" id="ARBA00023136"/>
    </source>
</evidence>
<evidence type="ECO:0000256" key="4">
    <source>
        <dbReference type="ARBA" id="ARBA00022967"/>
    </source>
</evidence>
<keyword evidence="3 7" id="KW-0479">Metal-binding</keyword>
<dbReference type="SFLD" id="SFLDF00027">
    <property type="entry name" value="p-type_atpase"/>
    <property type="match status" value="1"/>
</dbReference>
<dbReference type="InterPro" id="IPR008250">
    <property type="entry name" value="ATPase_P-typ_transduc_dom_A_sf"/>
</dbReference>
<dbReference type="PROSITE" id="PS50846">
    <property type="entry name" value="HMA_2"/>
    <property type="match status" value="1"/>
</dbReference>
<feature type="transmembrane region" description="Helical" evidence="7">
    <location>
        <begin position="267"/>
        <end position="288"/>
    </location>
</feature>
<dbReference type="InterPro" id="IPR023299">
    <property type="entry name" value="ATPase_P-typ_cyto_dom_N"/>
</dbReference>
<feature type="transmembrane region" description="Helical" evidence="7">
    <location>
        <begin position="224"/>
        <end position="246"/>
    </location>
</feature>
<evidence type="ECO:0000313" key="9">
    <source>
        <dbReference type="EMBL" id="CEO99334.1"/>
    </source>
</evidence>
<dbReference type="GO" id="GO:0016887">
    <property type="term" value="F:ATP hydrolysis activity"/>
    <property type="evidence" value="ECO:0007669"/>
    <property type="project" value="InterPro"/>
</dbReference>
<dbReference type="SUPFAM" id="SSF81653">
    <property type="entry name" value="Calcium ATPase, transduction domain A"/>
    <property type="match status" value="1"/>
</dbReference>
<protein>
    <recommendedName>
        <fullName evidence="8">HMA domain-containing protein</fullName>
    </recommendedName>
</protein>
<keyword evidence="10" id="KW-0496">Mitochondrion</keyword>
<evidence type="ECO:0000256" key="1">
    <source>
        <dbReference type="ARBA" id="ARBA00004370"/>
    </source>
</evidence>
<dbReference type="FunFam" id="2.70.150.10:FF:000002">
    <property type="entry name" value="Copper-transporting ATPase 1, putative"/>
    <property type="match status" value="1"/>
</dbReference>
<dbReference type="NCBIfam" id="TIGR01494">
    <property type="entry name" value="ATPase_P-type"/>
    <property type="match status" value="2"/>
</dbReference>
<feature type="domain" description="HMA" evidence="8">
    <location>
        <begin position="33"/>
        <end position="99"/>
    </location>
</feature>
<evidence type="ECO:0000256" key="5">
    <source>
        <dbReference type="ARBA" id="ARBA00022989"/>
    </source>
</evidence>
<dbReference type="GO" id="GO:0046872">
    <property type="term" value="F:metal ion binding"/>
    <property type="evidence" value="ECO:0007669"/>
    <property type="project" value="UniProtKB-KW"/>
</dbReference>
<dbReference type="Proteomes" id="UP000039324">
    <property type="component" value="Unassembled WGS sequence"/>
</dbReference>
<dbReference type="PANTHER" id="PTHR46594">
    <property type="entry name" value="P-TYPE CATION-TRANSPORTING ATPASE"/>
    <property type="match status" value="1"/>
</dbReference>
<dbReference type="Proteomes" id="UP000290189">
    <property type="component" value="Unassembled WGS sequence"/>
</dbReference>
<dbReference type="CDD" id="cd00371">
    <property type="entry name" value="HMA"/>
    <property type="match status" value="1"/>
</dbReference>
<dbReference type="Pfam" id="PF00702">
    <property type="entry name" value="Hydrolase"/>
    <property type="match status" value="1"/>
</dbReference>
<evidence type="ECO:0000259" key="8">
    <source>
        <dbReference type="PROSITE" id="PS50846"/>
    </source>
</evidence>
<dbReference type="Pfam" id="PF00122">
    <property type="entry name" value="E1-E2_ATPase"/>
    <property type="match status" value="1"/>
</dbReference>
<dbReference type="Gene3D" id="3.40.1110.10">
    <property type="entry name" value="Calcium-transporting ATPase, cytoplasmic domain N"/>
    <property type="match status" value="1"/>
</dbReference>
<dbReference type="InterPro" id="IPR023298">
    <property type="entry name" value="ATPase_P-typ_TM_dom_sf"/>
</dbReference>
<dbReference type="EMBL" id="OVEO01000007">
    <property type="protein sequence ID" value="SPQ97348.1"/>
    <property type="molecule type" value="Genomic_DNA"/>
</dbReference>
<dbReference type="PANTHER" id="PTHR46594:SF4">
    <property type="entry name" value="P-TYPE CATION-TRANSPORTING ATPASE"/>
    <property type="match status" value="1"/>
</dbReference>
<dbReference type="STRING" id="37360.A0A0G4IW26"/>
<gene>
    <name evidence="9" type="ORF">PBRA_001240</name>
    <name evidence="10" type="ORF">PLBR_LOCUS4563</name>
</gene>
<comment type="subcellular location">
    <subcellularLocation>
        <location evidence="1 7">Membrane</location>
    </subcellularLocation>
</comment>
<dbReference type="InterPro" id="IPR001757">
    <property type="entry name" value="P_typ_ATPase"/>
</dbReference>
<dbReference type="Gene3D" id="3.30.70.100">
    <property type="match status" value="1"/>
</dbReference>
<evidence type="ECO:0000256" key="3">
    <source>
        <dbReference type="ARBA" id="ARBA00022723"/>
    </source>
</evidence>
<dbReference type="CDD" id="cd02094">
    <property type="entry name" value="P-type_ATPase_Cu-like"/>
    <property type="match status" value="1"/>
</dbReference>
<evidence type="ECO:0000313" key="11">
    <source>
        <dbReference type="Proteomes" id="UP000039324"/>
    </source>
</evidence>
<dbReference type="GO" id="GO:0005524">
    <property type="term" value="F:ATP binding"/>
    <property type="evidence" value="ECO:0007669"/>
    <property type="project" value="UniProtKB-UniRule"/>
</dbReference>
<keyword evidence="11" id="KW-1185">Reference proteome</keyword>
<dbReference type="InterPro" id="IPR036163">
    <property type="entry name" value="HMA_dom_sf"/>
</dbReference>
<dbReference type="Gene3D" id="3.40.50.1000">
    <property type="entry name" value="HAD superfamily/HAD-like"/>
    <property type="match status" value="1"/>
</dbReference>
<organism evidence="9 11">
    <name type="scientific">Plasmodiophora brassicae</name>
    <name type="common">Clubroot disease agent</name>
    <dbReference type="NCBI Taxonomy" id="37360"/>
    <lineage>
        <taxon>Eukaryota</taxon>
        <taxon>Sar</taxon>
        <taxon>Rhizaria</taxon>
        <taxon>Endomyxa</taxon>
        <taxon>Phytomyxea</taxon>
        <taxon>Plasmodiophorida</taxon>
        <taxon>Plasmodiophoridae</taxon>
        <taxon>Plasmodiophora</taxon>
    </lineage>
</organism>
<keyword evidence="4" id="KW-1278">Translocase</keyword>
<dbReference type="InterPro" id="IPR044492">
    <property type="entry name" value="P_typ_ATPase_HD_dom"/>
</dbReference>
<keyword evidence="7" id="KW-0547">Nucleotide-binding</keyword>
<dbReference type="SFLD" id="SFLDS00003">
    <property type="entry name" value="Haloacid_Dehalogenase"/>
    <property type="match status" value="1"/>
</dbReference>